<name>A0A0C3BH40_HEBCY</name>
<dbReference type="Proteomes" id="UP000053424">
    <property type="component" value="Unassembled WGS sequence"/>
</dbReference>
<proteinExistence type="predicted"/>
<reference evidence="3" key="2">
    <citation type="submission" date="2015-01" db="EMBL/GenBank/DDBJ databases">
        <title>Evolutionary Origins and Diversification of the Mycorrhizal Mutualists.</title>
        <authorList>
            <consortium name="DOE Joint Genome Institute"/>
            <consortium name="Mycorrhizal Genomics Consortium"/>
            <person name="Kohler A."/>
            <person name="Kuo A."/>
            <person name="Nagy L.G."/>
            <person name="Floudas D."/>
            <person name="Copeland A."/>
            <person name="Barry K.W."/>
            <person name="Cichocki N."/>
            <person name="Veneault-Fourrey C."/>
            <person name="LaButti K."/>
            <person name="Lindquist E.A."/>
            <person name="Lipzen A."/>
            <person name="Lundell T."/>
            <person name="Morin E."/>
            <person name="Murat C."/>
            <person name="Riley R."/>
            <person name="Ohm R."/>
            <person name="Sun H."/>
            <person name="Tunlid A."/>
            <person name="Henrissat B."/>
            <person name="Grigoriev I.V."/>
            <person name="Hibbett D.S."/>
            <person name="Martin F."/>
        </authorList>
    </citation>
    <scope>NUCLEOTIDE SEQUENCE [LARGE SCALE GENOMIC DNA]</scope>
    <source>
        <strain evidence="3">h7</strain>
    </source>
</reference>
<dbReference type="AlphaFoldDB" id="A0A0C3BH40"/>
<sequence>MSSKVRPRSQMRSFLFASLSSSITGPFQCSRCQSRTGDLRAVDTTLATSLPSSVSRGMIPAMDAVTRGNTKFERNDHQSFTSDVQPWQGTPT</sequence>
<evidence type="ECO:0000313" key="2">
    <source>
        <dbReference type="EMBL" id="KIM36050.1"/>
    </source>
</evidence>
<gene>
    <name evidence="2" type="ORF">M413DRAFT_321399</name>
</gene>
<organism evidence="2 3">
    <name type="scientific">Hebeloma cylindrosporum</name>
    <dbReference type="NCBI Taxonomy" id="76867"/>
    <lineage>
        <taxon>Eukaryota</taxon>
        <taxon>Fungi</taxon>
        <taxon>Dikarya</taxon>
        <taxon>Basidiomycota</taxon>
        <taxon>Agaricomycotina</taxon>
        <taxon>Agaricomycetes</taxon>
        <taxon>Agaricomycetidae</taxon>
        <taxon>Agaricales</taxon>
        <taxon>Agaricineae</taxon>
        <taxon>Hymenogastraceae</taxon>
        <taxon>Hebeloma</taxon>
    </lineage>
</organism>
<dbReference type="EMBL" id="KN831809">
    <property type="protein sequence ID" value="KIM36050.1"/>
    <property type="molecule type" value="Genomic_DNA"/>
</dbReference>
<accession>A0A0C3BH40</accession>
<feature type="compositionally biased region" description="Polar residues" evidence="1">
    <location>
        <begin position="78"/>
        <end position="92"/>
    </location>
</feature>
<dbReference type="HOGENOM" id="CLU_2413505_0_0_1"/>
<reference evidence="2 3" key="1">
    <citation type="submission" date="2014-04" db="EMBL/GenBank/DDBJ databases">
        <authorList>
            <consortium name="DOE Joint Genome Institute"/>
            <person name="Kuo A."/>
            <person name="Gay G."/>
            <person name="Dore J."/>
            <person name="Kohler A."/>
            <person name="Nagy L.G."/>
            <person name="Floudas D."/>
            <person name="Copeland A."/>
            <person name="Barry K.W."/>
            <person name="Cichocki N."/>
            <person name="Veneault-Fourrey C."/>
            <person name="LaButti K."/>
            <person name="Lindquist E.A."/>
            <person name="Lipzen A."/>
            <person name="Lundell T."/>
            <person name="Morin E."/>
            <person name="Murat C."/>
            <person name="Sun H."/>
            <person name="Tunlid A."/>
            <person name="Henrissat B."/>
            <person name="Grigoriev I.V."/>
            <person name="Hibbett D.S."/>
            <person name="Martin F."/>
            <person name="Nordberg H.P."/>
            <person name="Cantor M.N."/>
            <person name="Hua S.X."/>
        </authorList>
    </citation>
    <scope>NUCLEOTIDE SEQUENCE [LARGE SCALE GENOMIC DNA]</scope>
    <source>
        <strain evidence="3">h7</strain>
    </source>
</reference>
<feature type="region of interest" description="Disordered" evidence="1">
    <location>
        <begin position="69"/>
        <end position="92"/>
    </location>
</feature>
<evidence type="ECO:0000313" key="3">
    <source>
        <dbReference type="Proteomes" id="UP000053424"/>
    </source>
</evidence>
<protein>
    <submittedName>
        <fullName evidence="2">Uncharacterized protein</fullName>
    </submittedName>
</protein>
<evidence type="ECO:0000256" key="1">
    <source>
        <dbReference type="SAM" id="MobiDB-lite"/>
    </source>
</evidence>
<keyword evidence="3" id="KW-1185">Reference proteome</keyword>